<dbReference type="GO" id="GO:0003677">
    <property type="term" value="F:DNA binding"/>
    <property type="evidence" value="ECO:0007669"/>
    <property type="project" value="UniProtKB-KW"/>
</dbReference>
<evidence type="ECO:0000256" key="1">
    <source>
        <dbReference type="ARBA" id="ARBA00008857"/>
    </source>
</evidence>
<evidence type="ECO:0000256" key="4">
    <source>
        <dbReference type="ARBA" id="ARBA00023172"/>
    </source>
</evidence>
<dbReference type="InterPro" id="IPR013762">
    <property type="entry name" value="Integrase-like_cat_sf"/>
</dbReference>
<dbReference type="InterPro" id="IPR050808">
    <property type="entry name" value="Phage_Integrase"/>
</dbReference>
<dbReference type="Gene3D" id="3.30.160.390">
    <property type="entry name" value="Integrase, DNA-binding domain"/>
    <property type="match status" value="1"/>
</dbReference>
<dbReference type="Pfam" id="PF14659">
    <property type="entry name" value="Phage_int_SAM_3"/>
    <property type="match status" value="1"/>
</dbReference>
<dbReference type="PANTHER" id="PTHR30629:SF2">
    <property type="entry name" value="PROPHAGE INTEGRASE INTS-RELATED"/>
    <property type="match status" value="1"/>
</dbReference>
<dbReference type="PROSITE" id="PS51898">
    <property type="entry name" value="TYR_RECOMBINASE"/>
    <property type="match status" value="1"/>
</dbReference>
<dbReference type="InterPro" id="IPR011010">
    <property type="entry name" value="DNA_brk_join_enz"/>
</dbReference>
<dbReference type="Proteomes" id="UP000033187">
    <property type="component" value="Chromosome 1"/>
</dbReference>
<dbReference type="Pfam" id="PF00589">
    <property type="entry name" value="Phage_integrase"/>
    <property type="match status" value="1"/>
</dbReference>
<feature type="domain" description="Tyr recombinase" evidence="6">
    <location>
        <begin position="196"/>
        <end position="372"/>
    </location>
</feature>
<organism evidence="7 8">
    <name type="scientific">Candidatus Filomicrobium marinum</name>
    <dbReference type="NCBI Taxonomy" id="1608628"/>
    <lineage>
        <taxon>Bacteria</taxon>
        <taxon>Pseudomonadati</taxon>
        <taxon>Pseudomonadota</taxon>
        <taxon>Alphaproteobacteria</taxon>
        <taxon>Hyphomicrobiales</taxon>
        <taxon>Hyphomicrobiaceae</taxon>
        <taxon>Filomicrobium</taxon>
    </lineage>
</organism>
<accession>A0A0D6JJG6</accession>
<dbReference type="KEGG" id="fil:BN1229_v1_2379"/>
<dbReference type="InterPro" id="IPR004107">
    <property type="entry name" value="Integrase_SAM-like_N"/>
</dbReference>
<dbReference type="EMBL" id="LN829119">
    <property type="protein sequence ID" value="CPR22103.1"/>
    <property type="molecule type" value="Genomic_DNA"/>
</dbReference>
<reference evidence="8" key="1">
    <citation type="submission" date="2015-02" db="EMBL/GenBank/DDBJ databases">
        <authorList>
            <person name="Chooi Y.-H."/>
        </authorList>
    </citation>
    <scope>NUCLEOTIDE SEQUENCE [LARGE SCALE GENOMIC DNA]</scope>
    <source>
        <strain evidence="8">strain Y</strain>
    </source>
</reference>
<dbReference type="InterPro" id="IPR025166">
    <property type="entry name" value="Integrase_DNA_bind_dom"/>
</dbReference>
<dbReference type="InterPro" id="IPR010998">
    <property type="entry name" value="Integrase_recombinase_N"/>
</dbReference>
<dbReference type="OrthoDB" id="7615137at2"/>
<comment type="similarity">
    <text evidence="1">Belongs to the 'phage' integrase family.</text>
</comment>
<dbReference type="PANTHER" id="PTHR30629">
    <property type="entry name" value="PROPHAGE INTEGRASE"/>
    <property type="match status" value="1"/>
</dbReference>
<sequence>MNIIKSITQTTIKALGPGDTIRDTNLRGFGARRRKNTITFFVKTRYRGSQRWITIGSHPAWSADKARQRASDILRNVDKHFQRTVASPATADPYLTFKEAFDRFAVAHGPFIKPRTLKEYTRIANRVIVPYFKDKPLKDFKRADCSAFHQSLIMVPSAANHARALISLVFNWAIIEELIPEALNPTRGVRKYKEISRAQFLSQDDLKRLAKAMHEALLRNEASRIQVATILLLLFTGARRSEIFTLKRNYVDRHRMIAHLPDSKTGKKVLHLGPFAMSILDAIPEVDGNPYYMVGRKAGSCISEIKKPWDKIRKRAGLEGFRLHDFRHSFASFAGDQGASARAVGALLGHASIETTKLYLHIFNQRAKETSRQTGQAIDNILSGALILQTSPPPSGNQATHSDPQDHTER</sequence>
<dbReference type="InterPro" id="IPR002104">
    <property type="entry name" value="Integrase_catalytic"/>
</dbReference>
<keyword evidence="8" id="KW-1185">Reference proteome</keyword>
<feature type="region of interest" description="Disordered" evidence="5">
    <location>
        <begin position="387"/>
        <end position="410"/>
    </location>
</feature>
<evidence type="ECO:0000313" key="8">
    <source>
        <dbReference type="Proteomes" id="UP000033187"/>
    </source>
</evidence>
<dbReference type="GO" id="GO:0015074">
    <property type="term" value="P:DNA integration"/>
    <property type="evidence" value="ECO:0007669"/>
    <property type="project" value="UniProtKB-KW"/>
</dbReference>
<dbReference type="InterPro" id="IPR038488">
    <property type="entry name" value="Integrase_DNA-bd_sf"/>
</dbReference>
<evidence type="ECO:0000259" key="6">
    <source>
        <dbReference type="PROSITE" id="PS51898"/>
    </source>
</evidence>
<evidence type="ECO:0000256" key="3">
    <source>
        <dbReference type="ARBA" id="ARBA00023125"/>
    </source>
</evidence>
<dbReference type="Pfam" id="PF13356">
    <property type="entry name" value="Arm-DNA-bind_3"/>
    <property type="match status" value="1"/>
</dbReference>
<proteinExistence type="inferred from homology"/>
<dbReference type="AlphaFoldDB" id="A0A0D6JJG6"/>
<dbReference type="GO" id="GO:0006310">
    <property type="term" value="P:DNA recombination"/>
    <property type="evidence" value="ECO:0007669"/>
    <property type="project" value="UniProtKB-KW"/>
</dbReference>
<keyword evidence="2" id="KW-0229">DNA integration</keyword>
<protein>
    <submittedName>
        <fullName evidence="7">Putative Integrase family protein</fullName>
    </submittedName>
</protein>
<keyword evidence="4" id="KW-0233">DNA recombination</keyword>
<dbReference type="CDD" id="cd00796">
    <property type="entry name" value="INT_Rci_Hp1_C"/>
    <property type="match status" value="1"/>
</dbReference>
<dbReference type="Gene3D" id="1.10.150.130">
    <property type="match status" value="1"/>
</dbReference>
<evidence type="ECO:0000313" key="7">
    <source>
        <dbReference type="EMBL" id="CPR22103.1"/>
    </source>
</evidence>
<evidence type="ECO:0000256" key="5">
    <source>
        <dbReference type="SAM" id="MobiDB-lite"/>
    </source>
</evidence>
<dbReference type="RefSeq" id="WP_052744018.1">
    <property type="nucleotide sequence ID" value="NZ_LN829118.1"/>
</dbReference>
<gene>
    <name evidence="7" type="ORF">YBN1229_v1_3536</name>
</gene>
<keyword evidence="3" id="KW-0238">DNA-binding</keyword>
<dbReference type="KEGG" id="fiy:BN1229_v1_3536"/>
<evidence type="ECO:0000256" key="2">
    <source>
        <dbReference type="ARBA" id="ARBA00022908"/>
    </source>
</evidence>
<dbReference type="Gene3D" id="1.10.443.10">
    <property type="entry name" value="Intergrase catalytic core"/>
    <property type="match status" value="1"/>
</dbReference>
<name>A0A0D6JJG6_9HYPH</name>
<dbReference type="SUPFAM" id="SSF56349">
    <property type="entry name" value="DNA breaking-rejoining enzymes"/>
    <property type="match status" value="1"/>
</dbReference>